<reference evidence="12" key="1">
    <citation type="submission" date="2017-02" db="UniProtKB">
        <authorList>
            <consortium name="WormBaseParasite"/>
        </authorList>
    </citation>
    <scope>IDENTIFICATION</scope>
</reference>
<dbReference type="Pfam" id="PF01565">
    <property type="entry name" value="FAD_binding_4"/>
    <property type="match status" value="1"/>
</dbReference>
<keyword evidence="4" id="KW-1133">Transmembrane helix</keyword>
<dbReference type="EC" id="1.3.1.72" evidence="2"/>
<evidence type="ECO:0000313" key="12">
    <source>
        <dbReference type="WBParaSite" id="ASIM_0001914901-mRNA-1"/>
    </source>
</evidence>
<dbReference type="PANTHER" id="PTHR10801:SF0">
    <property type="entry name" value="DELTA(24)-STEROL REDUCTASE"/>
    <property type="match status" value="1"/>
</dbReference>
<feature type="domain" description="FAD-binding PCMH-type" evidence="9">
    <location>
        <begin position="1"/>
        <end position="167"/>
    </location>
</feature>
<dbReference type="SUPFAM" id="SSF56176">
    <property type="entry name" value="FAD-binding/transporter-associated domain-like"/>
    <property type="match status" value="1"/>
</dbReference>
<evidence type="ECO:0000259" key="9">
    <source>
        <dbReference type="PROSITE" id="PS51387"/>
    </source>
</evidence>
<dbReference type="InterPro" id="IPR006094">
    <property type="entry name" value="Oxid_FAD_bind_N"/>
</dbReference>
<evidence type="ECO:0000256" key="7">
    <source>
        <dbReference type="ARBA" id="ARBA00051033"/>
    </source>
</evidence>
<keyword evidence="3" id="KW-0812">Transmembrane</keyword>
<evidence type="ECO:0000256" key="3">
    <source>
        <dbReference type="ARBA" id="ARBA00022692"/>
    </source>
</evidence>
<organism evidence="12">
    <name type="scientific">Anisakis simplex</name>
    <name type="common">Herring worm</name>
    <dbReference type="NCBI Taxonomy" id="6269"/>
    <lineage>
        <taxon>Eukaryota</taxon>
        <taxon>Metazoa</taxon>
        <taxon>Ecdysozoa</taxon>
        <taxon>Nematoda</taxon>
        <taxon>Chromadorea</taxon>
        <taxon>Rhabditida</taxon>
        <taxon>Spirurina</taxon>
        <taxon>Ascaridomorpha</taxon>
        <taxon>Ascaridoidea</taxon>
        <taxon>Anisakidae</taxon>
        <taxon>Anisakis</taxon>
        <taxon>Anisakis simplex complex</taxon>
    </lineage>
</organism>
<dbReference type="Gene3D" id="3.30.465.10">
    <property type="match status" value="1"/>
</dbReference>
<dbReference type="GO" id="GO:0000246">
    <property type="term" value="F:Delta24(24-1) sterol reductase activity"/>
    <property type="evidence" value="ECO:0007669"/>
    <property type="project" value="TreeGrafter"/>
</dbReference>
<evidence type="ECO:0000256" key="8">
    <source>
        <dbReference type="ARBA" id="ARBA00052927"/>
    </source>
</evidence>
<dbReference type="PROSITE" id="PS51387">
    <property type="entry name" value="FAD_PCMH"/>
    <property type="match status" value="1"/>
</dbReference>
<keyword evidence="6" id="KW-0472">Membrane</keyword>
<dbReference type="GO" id="GO:0005737">
    <property type="term" value="C:cytoplasm"/>
    <property type="evidence" value="ECO:0007669"/>
    <property type="project" value="TreeGrafter"/>
</dbReference>
<dbReference type="OrthoDB" id="415825at2759"/>
<evidence type="ECO:0000256" key="4">
    <source>
        <dbReference type="ARBA" id="ARBA00022989"/>
    </source>
</evidence>
<dbReference type="InterPro" id="IPR016166">
    <property type="entry name" value="FAD-bd_PCMH"/>
</dbReference>
<dbReference type="InterPro" id="IPR036318">
    <property type="entry name" value="FAD-bd_PCMH-like_sf"/>
</dbReference>
<name>A0A0M3KDU6_ANISI</name>
<gene>
    <name evidence="10" type="ORF">ASIM_LOCUS18544</name>
</gene>
<keyword evidence="11" id="KW-1185">Reference proteome</keyword>
<dbReference type="AlphaFoldDB" id="A0A0M3KDU6"/>
<dbReference type="InterPro" id="IPR040165">
    <property type="entry name" value="Diminuto-like"/>
</dbReference>
<comment type="catalytic activity">
    <reaction evidence="8">
        <text>5alpha-cholest-8-en-3beta-ol + NADP(+) = zymosterol + NADPH + H(+)</text>
        <dbReference type="Rhea" id="RHEA:36399"/>
        <dbReference type="ChEBI" id="CHEBI:15378"/>
        <dbReference type="ChEBI" id="CHEBI:16608"/>
        <dbReference type="ChEBI" id="CHEBI:18252"/>
        <dbReference type="ChEBI" id="CHEBI:57783"/>
        <dbReference type="ChEBI" id="CHEBI:58349"/>
        <dbReference type="EC" id="1.3.1.72"/>
    </reaction>
    <physiologicalReaction direction="right-to-left" evidence="8">
        <dbReference type="Rhea" id="RHEA:36401"/>
    </physiologicalReaction>
</comment>
<dbReference type="Proteomes" id="UP000267096">
    <property type="component" value="Unassembled WGS sequence"/>
</dbReference>
<sequence length="182" mass="20003">MLIRTWIDHGRKKKLCNARPAWQSIGYRLSTYKSSMQTIGTDQLIDILQVDTENRTVTVEPCVTIGQLLDALIPMGFTLPLVPTFDDLTVGGLINGCGFGSSGRKYGLFQHICTSYELLMPDGSVITASHSRKSAQPSENHALFYGVPWSCGSLGFIVSATLKIIPCKPFVKLTYIPCDSIE</sequence>
<evidence type="ECO:0000256" key="6">
    <source>
        <dbReference type="ARBA" id="ARBA00023136"/>
    </source>
</evidence>
<dbReference type="GO" id="GO:0016020">
    <property type="term" value="C:membrane"/>
    <property type="evidence" value="ECO:0007669"/>
    <property type="project" value="UniProtKB-SubCell"/>
</dbReference>
<dbReference type="GO" id="GO:0008202">
    <property type="term" value="P:steroid metabolic process"/>
    <property type="evidence" value="ECO:0007669"/>
    <property type="project" value="TreeGrafter"/>
</dbReference>
<accession>A0A0M3KDU6</accession>
<dbReference type="EMBL" id="UYRR01035674">
    <property type="protein sequence ID" value="VDK65235.1"/>
    <property type="molecule type" value="Genomic_DNA"/>
</dbReference>
<comment type="subcellular location">
    <subcellularLocation>
        <location evidence="1">Membrane</location>
        <topology evidence="1">Single-pass membrane protein</topology>
    </subcellularLocation>
</comment>
<evidence type="ECO:0000313" key="10">
    <source>
        <dbReference type="EMBL" id="VDK65235.1"/>
    </source>
</evidence>
<evidence type="ECO:0000256" key="2">
    <source>
        <dbReference type="ARBA" id="ARBA00012405"/>
    </source>
</evidence>
<protein>
    <recommendedName>
        <fullName evidence="2">Delta(24)-sterol reductase</fullName>
        <ecNumber evidence="2">1.3.1.72</ecNumber>
    </recommendedName>
</protein>
<keyword evidence="5" id="KW-0560">Oxidoreductase</keyword>
<evidence type="ECO:0000313" key="11">
    <source>
        <dbReference type="Proteomes" id="UP000267096"/>
    </source>
</evidence>
<evidence type="ECO:0000256" key="5">
    <source>
        <dbReference type="ARBA" id="ARBA00023002"/>
    </source>
</evidence>
<dbReference type="GO" id="GO:0071949">
    <property type="term" value="F:FAD binding"/>
    <property type="evidence" value="ECO:0007669"/>
    <property type="project" value="InterPro"/>
</dbReference>
<dbReference type="InterPro" id="IPR016169">
    <property type="entry name" value="FAD-bd_PCMH_sub2"/>
</dbReference>
<dbReference type="PANTHER" id="PTHR10801">
    <property type="entry name" value="24-DEHYDROCHOLESTEROL REDUCTASE"/>
    <property type="match status" value="1"/>
</dbReference>
<proteinExistence type="predicted"/>
<evidence type="ECO:0000256" key="1">
    <source>
        <dbReference type="ARBA" id="ARBA00004167"/>
    </source>
</evidence>
<comment type="catalytic activity">
    <reaction evidence="7">
        <text>lanosterol + NADPH + H(+) = 24,25-dihydrolanosterol + NADP(+)</text>
        <dbReference type="Rhea" id="RHEA:33919"/>
        <dbReference type="ChEBI" id="CHEBI:15378"/>
        <dbReference type="ChEBI" id="CHEBI:16521"/>
        <dbReference type="ChEBI" id="CHEBI:28113"/>
        <dbReference type="ChEBI" id="CHEBI:57783"/>
        <dbReference type="ChEBI" id="CHEBI:58349"/>
    </reaction>
    <physiologicalReaction direction="left-to-right" evidence="7">
        <dbReference type="Rhea" id="RHEA:33920"/>
    </physiologicalReaction>
</comment>
<dbReference type="WBParaSite" id="ASIM_0001914901-mRNA-1">
    <property type="protein sequence ID" value="ASIM_0001914901-mRNA-1"/>
    <property type="gene ID" value="ASIM_0001914901"/>
</dbReference>
<dbReference type="GO" id="GO:0050614">
    <property type="term" value="F:Delta24-sterol reductase activity"/>
    <property type="evidence" value="ECO:0007669"/>
    <property type="project" value="UniProtKB-EC"/>
</dbReference>
<reference evidence="10 11" key="2">
    <citation type="submission" date="2018-11" db="EMBL/GenBank/DDBJ databases">
        <authorList>
            <consortium name="Pathogen Informatics"/>
        </authorList>
    </citation>
    <scope>NUCLEOTIDE SEQUENCE [LARGE SCALE GENOMIC DNA]</scope>
</reference>